<dbReference type="OrthoDB" id="2575974at2759"/>
<dbReference type="Proteomes" id="UP000279259">
    <property type="component" value="Unassembled WGS sequence"/>
</dbReference>
<feature type="compositionally biased region" description="Polar residues" evidence="1">
    <location>
        <begin position="438"/>
        <end position="447"/>
    </location>
</feature>
<feature type="region of interest" description="Disordered" evidence="1">
    <location>
        <begin position="323"/>
        <end position="351"/>
    </location>
</feature>
<evidence type="ECO:0000256" key="2">
    <source>
        <dbReference type="SAM" id="Phobius"/>
    </source>
</evidence>
<sequence>MPYLVHAQSSTSVPAAASTVVPSATSAAASSPSSSAPASSTVYTGTPTLTFASIPTLTACGSVRIDWALSNEDPTKYNVALSAINQNVNQAIPSAVSSAASSALGSSATASTSASGSASSAAAASSAASTAASAAASTSASAAASARALLGDATARHLLGRTSLNINETIATTPANVGYTWSPISLPEGRYVLIGRVDDGHDTWAQSGVFTVLESNDTSCLAAFAASSSVAGASSTKNPSATGSLASANNASSSPNSWSTGAIVGCVIGIIAGLIILGLIAWCLLRRRRRGDTAGHDHREMSEAGRNSRRASFADRLTNMAPRGRGVRVPSESTSPPMSYDDHSHSGHGHYGPQVVSNPIALASIHSFRPDSIGSMPRHSGESGKIHRTLSNFGSAGVPAAAIASAGGAEHRGGEELRRGDSTPGTSRTGTTTASDPFATNPNTPLQDSDADAVYSGLAPISSQQSSATTRSSATAGTAGTASARPESTFDPDPPTARPASSVLPMLPALPGASPHFPPSSSGATVSRSRSVGNSKTSSPAGTPQLEQGERRPSGASLAGGGVARSNSQNTRRKPVPSLGPELRGEMERQRSLKGRDRKGGEVEQLRRQSYQLMPDPPAQQH</sequence>
<gene>
    <name evidence="3" type="ORF">EHS25_008633</name>
</gene>
<feature type="region of interest" description="Disordered" evidence="1">
    <location>
        <begin position="232"/>
        <end position="256"/>
    </location>
</feature>
<keyword evidence="2" id="KW-1133">Transmembrane helix</keyword>
<keyword evidence="4" id="KW-1185">Reference proteome</keyword>
<feature type="compositionally biased region" description="Low complexity" evidence="1">
    <location>
        <begin position="422"/>
        <end position="437"/>
    </location>
</feature>
<feature type="compositionally biased region" description="Polar residues" evidence="1">
    <location>
        <begin position="534"/>
        <end position="546"/>
    </location>
</feature>
<organism evidence="3 4">
    <name type="scientific">Saitozyma podzolica</name>
    <dbReference type="NCBI Taxonomy" id="1890683"/>
    <lineage>
        <taxon>Eukaryota</taxon>
        <taxon>Fungi</taxon>
        <taxon>Dikarya</taxon>
        <taxon>Basidiomycota</taxon>
        <taxon>Agaricomycotina</taxon>
        <taxon>Tremellomycetes</taxon>
        <taxon>Tremellales</taxon>
        <taxon>Trimorphomycetaceae</taxon>
        <taxon>Saitozyma</taxon>
    </lineage>
</organism>
<feature type="transmembrane region" description="Helical" evidence="2">
    <location>
        <begin position="262"/>
        <end position="285"/>
    </location>
</feature>
<evidence type="ECO:0000313" key="4">
    <source>
        <dbReference type="Proteomes" id="UP000279259"/>
    </source>
</evidence>
<keyword evidence="2" id="KW-0812">Transmembrane</keyword>
<name>A0A427YM66_9TREE</name>
<accession>A0A427YM66</accession>
<dbReference type="STRING" id="1890683.A0A427YM66"/>
<feature type="compositionally biased region" description="Basic and acidic residues" evidence="1">
    <location>
        <begin position="583"/>
        <end position="607"/>
    </location>
</feature>
<feature type="compositionally biased region" description="Basic and acidic residues" evidence="1">
    <location>
        <begin position="409"/>
        <end position="421"/>
    </location>
</feature>
<feature type="region of interest" description="Disordered" evidence="1">
    <location>
        <begin position="405"/>
        <end position="622"/>
    </location>
</feature>
<dbReference type="AlphaFoldDB" id="A0A427YM66"/>
<keyword evidence="2" id="KW-0472">Membrane</keyword>
<feature type="compositionally biased region" description="Low complexity" evidence="1">
    <location>
        <begin position="520"/>
        <end position="533"/>
    </location>
</feature>
<proteinExistence type="predicted"/>
<feature type="compositionally biased region" description="Low complexity" evidence="1">
    <location>
        <begin position="462"/>
        <end position="485"/>
    </location>
</feature>
<reference evidence="3 4" key="1">
    <citation type="submission" date="2018-11" db="EMBL/GenBank/DDBJ databases">
        <title>Genome sequence of Saitozyma podzolica DSM 27192.</title>
        <authorList>
            <person name="Aliyu H."/>
            <person name="Gorte O."/>
            <person name="Ochsenreither K."/>
        </authorList>
    </citation>
    <scope>NUCLEOTIDE SEQUENCE [LARGE SCALE GENOMIC DNA]</scope>
    <source>
        <strain evidence="3 4">DSM 27192</strain>
    </source>
</reference>
<protein>
    <submittedName>
        <fullName evidence="3">Uncharacterized protein</fullName>
    </submittedName>
</protein>
<comment type="caution">
    <text evidence="3">The sequence shown here is derived from an EMBL/GenBank/DDBJ whole genome shotgun (WGS) entry which is preliminary data.</text>
</comment>
<feature type="region of interest" description="Disordered" evidence="1">
    <location>
        <begin position="371"/>
        <end position="392"/>
    </location>
</feature>
<evidence type="ECO:0000313" key="3">
    <source>
        <dbReference type="EMBL" id="RSH92218.1"/>
    </source>
</evidence>
<dbReference type="EMBL" id="RSCD01000006">
    <property type="protein sequence ID" value="RSH92218.1"/>
    <property type="molecule type" value="Genomic_DNA"/>
</dbReference>
<evidence type="ECO:0000256" key="1">
    <source>
        <dbReference type="SAM" id="MobiDB-lite"/>
    </source>
</evidence>